<dbReference type="InterPro" id="IPR041561">
    <property type="entry name" value="PglD_N"/>
</dbReference>
<feature type="binding site" evidence="3">
    <location>
        <position position="173"/>
    </location>
    <ligand>
        <name>acetyl-CoA</name>
        <dbReference type="ChEBI" id="CHEBI:57288"/>
    </ligand>
</feature>
<organism evidence="5 6">
    <name type="scientific">Chitinophaga fulva</name>
    <dbReference type="NCBI Taxonomy" id="2728842"/>
    <lineage>
        <taxon>Bacteria</taxon>
        <taxon>Pseudomonadati</taxon>
        <taxon>Bacteroidota</taxon>
        <taxon>Chitinophagia</taxon>
        <taxon>Chitinophagales</taxon>
        <taxon>Chitinophagaceae</taxon>
        <taxon>Chitinophaga</taxon>
    </lineage>
</organism>
<dbReference type="PANTHER" id="PTHR43300:SF7">
    <property type="entry name" value="UDP-N-ACETYLBACILLOSAMINE N-ACETYLTRANSFERASE"/>
    <property type="match status" value="1"/>
</dbReference>
<dbReference type="Gene3D" id="2.160.10.10">
    <property type="entry name" value="Hexapeptide repeat proteins"/>
    <property type="match status" value="1"/>
</dbReference>
<evidence type="ECO:0000256" key="2">
    <source>
        <dbReference type="PIRSR" id="PIRSR620019-1"/>
    </source>
</evidence>
<dbReference type="PANTHER" id="PTHR43300">
    <property type="entry name" value="ACETYLTRANSFERASE"/>
    <property type="match status" value="1"/>
</dbReference>
<keyword evidence="6" id="KW-1185">Reference proteome</keyword>
<protein>
    <submittedName>
        <fullName evidence="5">Acetyltransferase</fullName>
    </submittedName>
</protein>
<feature type="active site" description="Proton acceptor" evidence="2">
    <location>
        <position position="143"/>
    </location>
</feature>
<name>A0A848GFV4_9BACT</name>
<dbReference type="Gene3D" id="3.40.50.20">
    <property type="match status" value="1"/>
</dbReference>
<comment type="caution">
    <text evidence="5">The sequence shown here is derived from an EMBL/GenBank/DDBJ whole genome shotgun (WGS) entry which is preliminary data.</text>
</comment>
<dbReference type="Proteomes" id="UP000583266">
    <property type="component" value="Unassembled WGS sequence"/>
</dbReference>
<dbReference type="AlphaFoldDB" id="A0A848GFV4"/>
<sequence length="223" mass="23150">MHRKNIVVIGASGHGKVVADILSQMPGYRVVGFIDAFIKKGTVCFGDLTVLGGEQDLPELMAAHQITGGIVGIGDNWIRSQVVAKIQAIAPSFEFINAIHPSAVISDTANIGHGNVIAANAVINTNANIGDHCIVNTAACIDHDNHMDSYASVAPRVVTGGNVAIGAYTAVSIGAVVKHGISIGEQSIVGAGAVVLKPVTSFSIWYGVPARKMGERKAGDKYL</sequence>
<dbReference type="Pfam" id="PF17836">
    <property type="entry name" value="PglD_N"/>
    <property type="match status" value="1"/>
</dbReference>
<evidence type="ECO:0000313" key="5">
    <source>
        <dbReference type="EMBL" id="NML35863.1"/>
    </source>
</evidence>
<dbReference type="SUPFAM" id="SSF51161">
    <property type="entry name" value="Trimeric LpxA-like enzymes"/>
    <property type="match status" value="1"/>
</dbReference>
<accession>A0A848GFV4</accession>
<evidence type="ECO:0000259" key="4">
    <source>
        <dbReference type="Pfam" id="PF17836"/>
    </source>
</evidence>
<keyword evidence="5" id="KW-0808">Transferase</keyword>
<dbReference type="InterPro" id="IPR011004">
    <property type="entry name" value="Trimer_LpxA-like_sf"/>
</dbReference>
<dbReference type="InterPro" id="IPR020019">
    <property type="entry name" value="AcTrfase_PglD-like"/>
</dbReference>
<feature type="domain" description="PglD N-terminal" evidence="4">
    <location>
        <begin position="5"/>
        <end position="86"/>
    </location>
</feature>
<evidence type="ECO:0000256" key="1">
    <source>
        <dbReference type="ARBA" id="ARBA00007274"/>
    </source>
</evidence>
<dbReference type="InterPro" id="IPR050179">
    <property type="entry name" value="Trans_hexapeptide_repeat"/>
</dbReference>
<dbReference type="CDD" id="cd03360">
    <property type="entry name" value="LbH_AT_putative"/>
    <property type="match status" value="1"/>
</dbReference>
<evidence type="ECO:0000256" key="3">
    <source>
        <dbReference type="PIRSR" id="PIRSR620019-2"/>
    </source>
</evidence>
<feature type="binding site" evidence="3">
    <location>
        <position position="74"/>
    </location>
    <ligand>
        <name>substrate</name>
    </ligand>
</feature>
<gene>
    <name evidence="5" type="ORF">HHL17_01520</name>
</gene>
<dbReference type="RefSeq" id="WP_169223045.1">
    <property type="nucleotide sequence ID" value="NZ_JABBGC010000001.1"/>
</dbReference>
<feature type="binding site" evidence="3">
    <location>
        <begin position="12"/>
        <end position="14"/>
    </location>
    <ligand>
        <name>substrate</name>
    </ligand>
</feature>
<evidence type="ECO:0000313" key="6">
    <source>
        <dbReference type="Proteomes" id="UP000583266"/>
    </source>
</evidence>
<dbReference type="EMBL" id="JABBGC010000001">
    <property type="protein sequence ID" value="NML35863.1"/>
    <property type="molecule type" value="Genomic_DNA"/>
</dbReference>
<proteinExistence type="inferred from homology"/>
<reference evidence="5 6" key="1">
    <citation type="submission" date="2020-04" db="EMBL/GenBank/DDBJ databases">
        <title>Chitinophaga sp. G-6-1-13 sp. nov., isolated from soil.</title>
        <authorList>
            <person name="Dahal R.H."/>
            <person name="Chaudhary D.K."/>
        </authorList>
    </citation>
    <scope>NUCLEOTIDE SEQUENCE [LARGE SCALE GENOMIC DNA]</scope>
    <source>
        <strain evidence="5 6">G-6-1-13</strain>
    </source>
</reference>
<dbReference type="GO" id="GO:0016740">
    <property type="term" value="F:transferase activity"/>
    <property type="evidence" value="ECO:0007669"/>
    <property type="project" value="UniProtKB-KW"/>
</dbReference>
<feature type="site" description="Increases basicity of active site His" evidence="2">
    <location>
        <position position="144"/>
    </location>
</feature>
<comment type="similarity">
    <text evidence="1">Belongs to the transferase hexapeptide repeat family.</text>
</comment>
<dbReference type="NCBIfam" id="TIGR03570">
    <property type="entry name" value="NeuD_NnaD"/>
    <property type="match status" value="1"/>
</dbReference>